<protein>
    <submittedName>
        <fullName evidence="1">Uncharacterized protein</fullName>
    </submittedName>
</protein>
<organism evidence="1 2">
    <name type="scientific">Naganishia adeliensis</name>
    <dbReference type="NCBI Taxonomy" id="92952"/>
    <lineage>
        <taxon>Eukaryota</taxon>
        <taxon>Fungi</taxon>
        <taxon>Dikarya</taxon>
        <taxon>Basidiomycota</taxon>
        <taxon>Agaricomycotina</taxon>
        <taxon>Tremellomycetes</taxon>
        <taxon>Filobasidiales</taxon>
        <taxon>Filobasidiaceae</taxon>
        <taxon>Naganishia</taxon>
    </lineage>
</organism>
<proteinExistence type="predicted"/>
<evidence type="ECO:0000313" key="1">
    <source>
        <dbReference type="EMBL" id="KAJ9111301.1"/>
    </source>
</evidence>
<comment type="caution">
    <text evidence="1">The sequence shown here is derived from an EMBL/GenBank/DDBJ whole genome shotgun (WGS) entry which is preliminary data.</text>
</comment>
<dbReference type="EMBL" id="JASBWS010000019">
    <property type="protein sequence ID" value="KAJ9111301.1"/>
    <property type="molecule type" value="Genomic_DNA"/>
</dbReference>
<keyword evidence="2" id="KW-1185">Reference proteome</keyword>
<dbReference type="Proteomes" id="UP001230649">
    <property type="component" value="Unassembled WGS sequence"/>
</dbReference>
<sequence length="860" mass="92752">MEFPLPGSSLNRSITSQWQVNGAKPTKKRQISLNNANASGSSAPSSPRGKSSKSLLSNPGTPSESAAENDLSESSTLVQTSGPAQSADIVQGEASSITATPQNPVKRAYTSSTITPQSDTTSGTSHPKRTKSSRATAASAVSKIAHSLPAFASHSREALLAKFPPPDLDLTVLGGMAKPLEELFSHVIFPLQHPEVYQHLQTSPTRGILLHGVPGGGKTRLVNCLAGHFKIPLIPISAPSLVSSLSGDTEKLLRQTFEDAKALAPCILFLDEVDAITPKRETAQREMEKRIVGQLLTCMDDLATNAEHVSVIAATNRPDSLDPALRRAGRFDREIEMGVPGIEAREEILKVLCSKLRHSPDVDYHALAMATPGYVGADLTALTGAAGLNAVKRVFEDLGRGELALPSEDSPAMQPTAATSEVQLGTEEEQMTEGVQEMMMVDEAERVQPQEPVHIIPPTRVSEVFANLPAIIRNTPIASFLEKYPNTLTSHQLSPIQLIPRDFAEALKTIQPTAKREGFATVPDVTWDNVGALHGIRHELHMAIVQPIRRPEFFKAVGISEPSGVLLWGPPGCGKTLLAKAVANESRANFISVKGPELLNKYVGESEKAIRSVFERARTSEPCVIFFDELDALVPRRDESMSESSARVVNMLLTELDGLNSRKGVFVIGATNRPDMIDPAMVRPGRLDKLLYVDLPSATERVEILRTHLKKTPLEEGALQGVMDIVMDDKCDGYSGADLAALVREAATLALRNALEAVGAFENDGETEPGMPELKGDAAPSARIFVTLEHFRQAAEKTMPSVSRDQKKKYLALRDKFAGIPTSRKRKWLEAQAKEGQDSSAPEASAAREGAIDTGMDIAL</sequence>
<reference evidence="1" key="1">
    <citation type="submission" date="2023-04" db="EMBL/GenBank/DDBJ databases">
        <title>Draft Genome sequencing of Naganishia species isolated from polar environments using Oxford Nanopore Technology.</title>
        <authorList>
            <person name="Leo P."/>
            <person name="Venkateswaran K."/>
        </authorList>
    </citation>
    <scope>NUCLEOTIDE SEQUENCE</scope>
    <source>
        <strain evidence="1">MNA-CCFEE 5262</strain>
    </source>
</reference>
<accession>A0ACC2WJN2</accession>
<name>A0ACC2WJN2_9TREE</name>
<evidence type="ECO:0000313" key="2">
    <source>
        <dbReference type="Proteomes" id="UP001230649"/>
    </source>
</evidence>
<gene>
    <name evidence="1" type="ORF">QFC20_002592</name>
</gene>